<dbReference type="Pfam" id="PF00353">
    <property type="entry name" value="HemolysinCabind"/>
    <property type="match status" value="8"/>
</dbReference>
<evidence type="ECO:0000256" key="3">
    <source>
        <dbReference type="SAM" id="MobiDB-lite"/>
    </source>
</evidence>
<dbReference type="Gene3D" id="2.150.10.10">
    <property type="entry name" value="Serralysin-like metalloprotease, C-terminal"/>
    <property type="match status" value="6"/>
</dbReference>
<dbReference type="RefSeq" id="WP_386767817.1">
    <property type="nucleotide sequence ID" value="NZ_JBHSTI010000008.1"/>
</dbReference>
<dbReference type="PANTHER" id="PTHR38340:SF1">
    <property type="entry name" value="S-LAYER PROTEIN"/>
    <property type="match status" value="1"/>
</dbReference>
<evidence type="ECO:0000313" key="4">
    <source>
        <dbReference type="EMBL" id="MFC6239068.1"/>
    </source>
</evidence>
<evidence type="ECO:0000256" key="1">
    <source>
        <dbReference type="ARBA" id="ARBA00004613"/>
    </source>
</evidence>
<dbReference type="PRINTS" id="PR00313">
    <property type="entry name" value="CABNDNGRPT"/>
</dbReference>
<keyword evidence="5" id="KW-1185">Reference proteome</keyword>
<evidence type="ECO:0000313" key="5">
    <source>
        <dbReference type="Proteomes" id="UP001596138"/>
    </source>
</evidence>
<dbReference type="InterPro" id="IPR011049">
    <property type="entry name" value="Serralysin-like_metalloprot_C"/>
</dbReference>
<dbReference type="PANTHER" id="PTHR38340">
    <property type="entry name" value="S-LAYER PROTEIN"/>
    <property type="match status" value="1"/>
</dbReference>
<dbReference type="Proteomes" id="UP001596138">
    <property type="component" value="Unassembled WGS sequence"/>
</dbReference>
<evidence type="ECO:0000256" key="2">
    <source>
        <dbReference type="ARBA" id="ARBA00022525"/>
    </source>
</evidence>
<proteinExistence type="predicted"/>
<comment type="caution">
    <text evidence="4">The sequence shown here is derived from an EMBL/GenBank/DDBJ whole genome shotgun (WGS) entry which is preliminary data.</text>
</comment>
<dbReference type="InterPro" id="IPR013784">
    <property type="entry name" value="Carb-bd-like_fold"/>
</dbReference>
<protein>
    <recommendedName>
        <fullName evidence="6">Calcium-binding protein</fullName>
    </recommendedName>
</protein>
<feature type="region of interest" description="Disordered" evidence="3">
    <location>
        <begin position="376"/>
        <end position="434"/>
    </location>
</feature>
<dbReference type="SUPFAM" id="SSF49452">
    <property type="entry name" value="Starch-binding domain-like"/>
    <property type="match status" value="1"/>
</dbReference>
<dbReference type="PROSITE" id="PS00330">
    <property type="entry name" value="HEMOLYSIN_CALCIUM"/>
    <property type="match status" value="6"/>
</dbReference>
<gene>
    <name evidence="4" type="ORF">ACFQGU_14375</name>
</gene>
<keyword evidence="2" id="KW-0964">Secreted</keyword>
<dbReference type="InterPro" id="IPR018511">
    <property type="entry name" value="Hemolysin-typ_Ca-bd_CS"/>
</dbReference>
<dbReference type="InterPro" id="IPR050557">
    <property type="entry name" value="RTX_toxin/Mannuronan_C5-epim"/>
</dbReference>
<reference evidence="5" key="1">
    <citation type="journal article" date="2019" name="Int. J. Syst. Evol. Microbiol.">
        <title>The Global Catalogue of Microorganisms (GCM) 10K type strain sequencing project: providing services to taxonomists for standard genome sequencing and annotation.</title>
        <authorList>
            <consortium name="The Broad Institute Genomics Platform"/>
            <consortium name="The Broad Institute Genome Sequencing Center for Infectious Disease"/>
            <person name="Wu L."/>
            <person name="Ma J."/>
        </authorList>
    </citation>
    <scope>NUCLEOTIDE SEQUENCE [LARGE SCALE GENOMIC DNA]</scope>
    <source>
        <strain evidence="5">CGMCC 4.7317</strain>
    </source>
</reference>
<sequence>MSRASAVVRRTSLLGAAALAVGGLQLPMATPAWGLTAVTGDACTIIGTPGDDVLIGTDGPDVICGRGGRDNVRGGAGDDVIDLVRSDGLAYGGAGNDRLYGGVRAATVYGGDGDDVLVGTGAHATLRGEAGADVLRQRASTGLVLGGPGDDTLYASPAGSFLDGEQGADRLVGSTGADELHGGLFSDEQDGPDLISGGAGNDRLWGRGGDDNLDGGPGDDRLMGDIGDDVLVGGPGADLLLGGYGADVVSGGTGVDTVSYAGRDYPVTITQDAVADDGRAGEGDSVPSDVEVLIGSDAGDLIVGGAGAQRLEGGRGDDVLDGGPGSDTFVGGKGLDEVTYVHRGVAIVASLDGVRNDGAAGELDLIGTDVETVTGGSAADRLSGGSGDDELRGGPGADILIGGPGRDTATYSERTSPVTADLAGDSDDGEPGERDKISTTIEVLVGGSAGDTLVGSGRADVLLGMGGDDRLLGGAGRDRISGAEGTDVVVGGADLDLCDKPDAGEAPSGCELQMDVPVEKAVVITGKLLTRTDGPVAGVTLALTNDQDPTYLSTSVTASDGSYRLVGVPTSLYTATPSFWPLRLTVRRDGVLPGTWAHLPGVFSVRSVPLGVDDATNPPEGSDVVWTLRPEQVSVAVTVLDRLGDPVPGCLVSTASSRVEGDLMPGLLGLGTQTPFLGARTTGTTGTMTMWALPTRELTVNVDCDTPRLTLHSHRTIVAIESRDYVVRP</sequence>
<dbReference type="InterPro" id="IPR001343">
    <property type="entry name" value="Hemolysn_Ca-bd"/>
</dbReference>
<accession>A0ABW1T2W4</accession>
<dbReference type="EMBL" id="JBHSTI010000008">
    <property type="protein sequence ID" value="MFC6239068.1"/>
    <property type="molecule type" value="Genomic_DNA"/>
</dbReference>
<name>A0ABW1T2W4_9ACTN</name>
<comment type="subcellular location">
    <subcellularLocation>
        <location evidence="1">Secreted</location>
    </subcellularLocation>
</comment>
<feature type="compositionally biased region" description="Polar residues" evidence="3">
    <location>
        <begin position="409"/>
        <end position="418"/>
    </location>
</feature>
<evidence type="ECO:0008006" key="6">
    <source>
        <dbReference type="Google" id="ProtNLM"/>
    </source>
</evidence>
<organism evidence="4 5">
    <name type="scientific">Longivirga aurantiaca</name>
    <dbReference type="NCBI Taxonomy" id="1837743"/>
    <lineage>
        <taxon>Bacteria</taxon>
        <taxon>Bacillati</taxon>
        <taxon>Actinomycetota</taxon>
        <taxon>Actinomycetes</taxon>
        <taxon>Sporichthyales</taxon>
        <taxon>Sporichthyaceae</taxon>
        <taxon>Longivirga</taxon>
    </lineage>
</organism>
<dbReference type="SUPFAM" id="SSF51120">
    <property type="entry name" value="beta-Roll"/>
    <property type="match status" value="4"/>
</dbReference>